<evidence type="ECO:0000313" key="3">
    <source>
        <dbReference type="EMBL" id="MCZ3365635.1"/>
    </source>
</evidence>
<dbReference type="EMBL" id="JAPVES010000024">
    <property type="protein sequence ID" value="MCZ3371098.1"/>
    <property type="molecule type" value="Genomic_DNA"/>
</dbReference>
<evidence type="ECO:0000256" key="1">
    <source>
        <dbReference type="ARBA" id="ARBA00022737"/>
    </source>
</evidence>
<dbReference type="InterPro" id="IPR006626">
    <property type="entry name" value="PbH1"/>
</dbReference>
<dbReference type="AlphaFoldDB" id="A0A9E5DLI3"/>
<organism evidence="3 5">
    <name type="scientific">Methanobacterium veterum</name>
    <dbReference type="NCBI Taxonomy" id="408577"/>
    <lineage>
        <taxon>Archaea</taxon>
        <taxon>Methanobacteriati</taxon>
        <taxon>Methanobacteriota</taxon>
        <taxon>Methanomada group</taxon>
        <taxon>Methanobacteria</taxon>
        <taxon>Methanobacteriales</taxon>
        <taxon>Methanobacteriaceae</taxon>
        <taxon>Methanobacterium</taxon>
    </lineage>
</organism>
<name>A0A9E5DLI3_9EURY</name>
<feature type="domain" description="Carbohydrate-binding/sugar hydrolysis" evidence="2">
    <location>
        <begin position="387"/>
        <end position="531"/>
    </location>
</feature>
<protein>
    <submittedName>
        <fullName evidence="3">Chitobiase/beta-hexosaminidase C-terminal domain-containing protein</fullName>
    </submittedName>
</protein>
<dbReference type="InterPro" id="IPR022441">
    <property type="entry name" value="Para_beta_helix_rpt-2"/>
</dbReference>
<dbReference type="Proteomes" id="UP001068021">
    <property type="component" value="Unassembled WGS sequence"/>
</dbReference>
<dbReference type="InterPro" id="IPR006633">
    <property type="entry name" value="Carb-bd_sugar_hydrolysis-dom"/>
</dbReference>
<dbReference type="Pfam" id="PF13229">
    <property type="entry name" value="Beta_helix"/>
    <property type="match status" value="1"/>
</dbReference>
<accession>A0A9E5DLI3</accession>
<reference evidence="3" key="1">
    <citation type="submission" date="2022-12" db="EMBL/GenBank/DDBJ databases">
        <title>Reclassification of two methanogenic archaea species isolated from the Kolyma lowland permafrost.</title>
        <authorList>
            <person name="Trubitsyn V.E."/>
            <person name="Rivkina E.M."/>
            <person name="Shcherbakova V.A."/>
        </authorList>
    </citation>
    <scope>NUCLEOTIDE SEQUENCE</scope>
    <source>
        <strain evidence="3">M2</strain>
        <strain evidence="4">MK4</strain>
    </source>
</reference>
<gene>
    <name evidence="4" type="ORF">O3H35_00450</name>
    <name evidence="3" type="ORF">O3H54_07040</name>
</gene>
<comment type="caution">
    <text evidence="3">The sequence shown here is derived from an EMBL/GenBank/DDBJ whole genome shotgun (WGS) entry which is preliminary data.</text>
</comment>
<evidence type="ECO:0000313" key="4">
    <source>
        <dbReference type="EMBL" id="MCZ3371098.1"/>
    </source>
</evidence>
<sequence>MTSGNVGIAIYNSNNNVISGNNIANNNNNGGWDGCGIYLSSSSANINFNRIYGNMEDGLLNYGGIINATNNWWGSNNDPTLNSSNIYNIVGIITYAPWIVLSTNVNYEESNPIVTADLTHNSAGNDTSSQGHVPDDIPVNYFTRAHTIMATVNTRNGKANATYTSGIGTITVTVDGQSVLIPINDHTPPTVTASLAGGVYNTTKTVTLTASDDSGMDPILYYSLNNGATWNSHAKTITLNLNQGITNLKFYARDNAGNMCLNQTITYAIDLTAPTVTANLAGGAYNTTKTVILTASDNFDSNPVIYYTTNGSTPTTSSTKYVGSINIVSTTTLKFIAVDNAGNQAAIQTQNYILNLPIINVNTGKSYSTIQSAIDDSSTSDGDTINIKNGTYTENVVVNKKLIIRSVSGANVTVKSVTIASTGSGSTIQNLTLNKLALNSANDCFITGNTVNGAGISFVSANNNHISNNNISNCGIPGIYMDTSNNNTIVGNNITNNHAAGIEILYSINNLISGNNIENNGFRQYGGIYIVYSSANINFNRILGNDAYGIFNEGNGTVNATNNWWGLNMDPATNSSNIYDYGGTGKITCNPWLILNVAANPASTNNNSTITADLTHNSAGNDTSSQGHVPDGIPVDFTATSGTIINSPYTRNGKAAAVLSNLQSIGANVIVKLDNQNVSTLVIKTPARAILTINSTALDYYTNQQLNFAYEINLTSPVTWVSVVYNEAGIVGAESLKVLVNGNTVLTKYFMNYRSVPNDNIQMTLTYPGGSSTRNETIYYRNGPDAGFEIIQSFAIATNKITDNTVQSWLNRNSTYPTGATKAAYGTFMTALTTLWLSDKLADEMASQLNVTWSRTPPTVVMSGVNMYGTGYVHCQDPAMGMSVNGAVDNIKNFRFACSFLLSEVEHAAVGATGLSVSSTVAGIMSGILNGETFDMIRNGSMVTIMLNGSPDSQIIIDSDSGLVWDLTESNGFVYKGAISQVNAYCYHDQLTSSSLVNFKLDK</sequence>
<dbReference type="EMBL" id="JAPVER010000020">
    <property type="protein sequence ID" value="MCZ3365635.1"/>
    <property type="molecule type" value="Genomic_DNA"/>
</dbReference>
<evidence type="ECO:0000259" key="2">
    <source>
        <dbReference type="SMART" id="SM00722"/>
    </source>
</evidence>
<dbReference type="Gene3D" id="3.30.1920.20">
    <property type="match status" value="1"/>
</dbReference>
<dbReference type="InterPro" id="IPR011050">
    <property type="entry name" value="Pectin_lyase_fold/virulence"/>
</dbReference>
<proteinExistence type="predicted"/>
<dbReference type="InterPro" id="IPR039448">
    <property type="entry name" value="Beta_helix"/>
</dbReference>
<dbReference type="SMART" id="SM00722">
    <property type="entry name" value="CASH"/>
    <property type="match status" value="1"/>
</dbReference>
<dbReference type="InterPro" id="IPR012334">
    <property type="entry name" value="Pectin_lyas_fold"/>
</dbReference>
<dbReference type="SUPFAM" id="SSF51126">
    <property type="entry name" value="Pectin lyase-like"/>
    <property type="match status" value="1"/>
</dbReference>
<dbReference type="SMART" id="SM00710">
    <property type="entry name" value="PbH1"/>
    <property type="match status" value="6"/>
</dbReference>
<keyword evidence="5" id="KW-1185">Reference proteome</keyword>
<dbReference type="Proteomes" id="UP001074446">
    <property type="component" value="Unassembled WGS sequence"/>
</dbReference>
<keyword evidence="1" id="KW-0677">Repeat</keyword>
<evidence type="ECO:0000313" key="5">
    <source>
        <dbReference type="Proteomes" id="UP001068021"/>
    </source>
</evidence>
<dbReference type="InterPro" id="IPR059177">
    <property type="entry name" value="GH29D-like_dom"/>
</dbReference>
<dbReference type="Pfam" id="PF13290">
    <property type="entry name" value="CHB_HEX_C_1"/>
    <property type="match status" value="1"/>
</dbReference>
<dbReference type="Gene3D" id="2.160.20.10">
    <property type="entry name" value="Single-stranded right-handed beta-helix, Pectin lyase-like"/>
    <property type="match status" value="1"/>
</dbReference>
<dbReference type="NCBIfam" id="TIGR03804">
    <property type="entry name" value="para_beta_helix"/>
    <property type="match status" value="1"/>
</dbReference>